<dbReference type="GO" id="GO:0009086">
    <property type="term" value="P:methionine biosynthetic process"/>
    <property type="evidence" value="ECO:0007669"/>
    <property type="project" value="TreeGrafter"/>
</dbReference>
<evidence type="ECO:0000259" key="5">
    <source>
        <dbReference type="Pfam" id="PF00561"/>
    </source>
</evidence>
<keyword evidence="2" id="KW-0963">Cytoplasm</keyword>
<dbReference type="HAMAP" id="MF_00296">
    <property type="entry name" value="MetX_acyltransf"/>
    <property type="match status" value="1"/>
</dbReference>
<dbReference type="EMBL" id="QOQW01000014">
    <property type="protein sequence ID" value="RCK79257.1"/>
    <property type="molecule type" value="Genomic_DNA"/>
</dbReference>
<evidence type="ECO:0000256" key="3">
    <source>
        <dbReference type="PIRSR" id="PIRSR000443-1"/>
    </source>
</evidence>
<keyword evidence="2" id="KW-0012">Acyltransferase</keyword>
<dbReference type="PANTHER" id="PTHR32268:SF11">
    <property type="entry name" value="HOMOSERINE O-ACETYLTRANSFERASE"/>
    <property type="match status" value="1"/>
</dbReference>
<evidence type="ECO:0000256" key="4">
    <source>
        <dbReference type="SAM" id="Phobius"/>
    </source>
</evidence>
<evidence type="ECO:0000256" key="2">
    <source>
        <dbReference type="HAMAP-Rule" id="MF_00296"/>
    </source>
</evidence>
<evidence type="ECO:0000256" key="1">
    <source>
        <dbReference type="ARBA" id="ARBA00022679"/>
    </source>
</evidence>
<keyword evidence="4" id="KW-0812">Transmembrane</keyword>
<dbReference type="GO" id="GO:0009092">
    <property type="term" value="P:homoserine metabolic process"/>
    <property type="evidence" value="ECO:0007669"/>
    <property type="project" value="TreeGrafter"/>
</dbReference>
<dbReference type="GO" id="GO:0004414">
    <property type="term" value="F:homoserine O-acetyltransferase activity"/>
    <property type="evidence" value="ECO:0007669"/>
    <property type="project" value="TreeGrafter"/>
</dbReference>
<comment type="caution">
    <text evidence="6">The sequence shown here is derived from an EMBL/GenBank/DDBJ whole genome shotgun (WGS) entry which is preliminary data.</text>
</comment>
<feature type="active site" description="Nucleophile" evidence="3">
    <location>
        <position position="225"/>
    </location>
</feature>
<dbReference type="GO" id="GO:0005737">
    <property type="term" value="C:cytoplasm"/>
    <property type="evidence" value="ECO:0007669"/>
    <property type="project" value="UniProtKB-SubCell"/>
</dbReference>
<sequence>MTVRPVPASLASRPIPIVRSNGRINHRLPVSFYWGVPGVTFTLLLVLIASLGQASQVWAASPSAADAVATRTLPLVEKKVFRIPDFLFRHARRRLPVEVGYETYGTLAPNRDNVILVCHYFTGQSHAAGRYAADDPQPGWWDSLIGPGKVIDTDRSFVICVDSLANLNVYNPRVHTTGPATIDPTTGRPYGMNFPIFTLEDVIRTQKLLLDHLGIKRLRLVIGPSMGGLQAWMWGRHHPEMVERLVAVFATPMMRPWCLMMPNQLGIDAIKLDPKWRGGDYYGGEPPLDGLLQAFKILLMVTRTDAWAEASFGRRLASGTPDPYRSHDGRFLVDTEVENIVRGRMKFFDPNHYLYIAKANILFDLREGDETFAQALSRVTMPALMIIDESDLMFTRAQAEEALKYLPRGELFCYDSRNGHLSCLFETDSFKDRLRQFIEAGQP</sequence>
<dbReference type="SUPFAM" id="SSF53474">
    <property type="entry name" value="alpha/beta-Hydrolases"/>
    <property type="match status" value="1"/>
</dbReference>
<reference evidence="6 7" key="1">
    <citation type="submission" date="2018-05" db="EMBL/GenBank/DDBJ databases">
        <title>A metagenomic window into the 2 km-deep terrestrial subsurface aquifer revealed taxonomically and functionally diverse microbial community comprising novel uncultured bacterial lineages.</title>
        <authorList>
            <person name="Kadnikov V.V."/>
            <person name="Mardanov A.V."/>
            <person name="Beletsky A.V."/>
            <person name="Banks D."/>
            <person name="Pimenov N.V."/>
            <person name="Frank Y.A."/>
            <person name="Karnachuk O.V."/>
            <person name="Ravin N.V."/>
        </authorList>
    </citation>
    <scope>NUCLEOTIDE SEQUENCE [LARGE SCALE GENOMIC DNA]</scope>
    <source>
        <strain evidence="6">BY5</strain>
    </source>
</reference>
<organism evidence="6 7">
    <name type="scientific">Candidatus Ozemobacter sibiricus</name>
    <dbReference type="NCBI Taxonomy" id="2268124"/>
    <lineage>
        <taxon>Bacteria</taxon>
        <taxon>Candidatus Ozemobacteria</taxon>
        <taxon>Candidatus Ozemobacterales</taxon>
        <taxon>Candidatus Ozemobacteraceae</taxon>
        <taxon>Candidatus Ozemobacter</taxon>
    </lineage>
</organism>
<comment type="subcellular location">
    <subcellularLocation>
        <location evidence="2">Cytoplasm</location>
    </subcellularLocation>
</comment>
<dbReference type="PIRSF" id="PIRSF000443">
    <property type="entry name" value="Homoser_Ac_trans"/>
    <property type="match status" value="1"/>
</dbReference>
<dbReference type="EC" id="2.3.1.-" evidence="2"/>
<dbReference type="InterPro" id="IPR029058">
    <property type="entry name" value="AB_hydrolase_fold"/>
</dbReference>
<feature type="domain" description="AB hydrolase-1" evidence="5">
    <location>
        <begin position="177"/>
        <end position="426"/>
    </location>
</feature>
<protein>
    <recommendedName>
        <fullName evidence="2">Probable acyltransferase</fullName>
        <ecNumber evidence="2">2.3.1.-</ecNumber>
    </recommendedName>
</protein>
<comment type="similarity">
    <text evidence="2">Belongs to the AB hydrolase superfamily. MetX family.</text>
</comment>
<name>A0A367ZN18_9BACT</name>
<dbReference type="InterPro" id="IPR008220">
    <property type="entry name" value="HAT_MetX-like"/>
</dbReference>
<dbReference type="Proteomes" id="UP000252355">
    <property type="component" value="Unassembled WGS sequence"/>
</dbReference>
<evidence type="ECO:0000313" key="6">
    <source>
        <dbReference type="EMBL" id="RCK79257.1"/>
    </source>
</evidence>
<dbReference type="AlphaFoldDB" id="A0A367ZN18"/>
<dbReference type="Gene3D" id="3.40.50.1820">
    <property type="entry name" value="alpha/beta hydrolase"/>
    <property type="match status" value="1"/>
</dbReference>
<dbReference type="NCBIfam" id="NF005262">
    <property type="entry name" value="PRK06765.1"/>
    <property type="match status" value="1"/>
</dbReference>
<keyword evidence="1 2" id="KW-0808">Transferase</keyword>
<proteinExistence type="inferred from homology"/>
<feature type="transmembrane region" description="Helical" evidence="4">
    <location>
        <begin position="32"/>
        <end position="52"/>
    </location>
</feature>
<gene>
    <name evidence="6" type="ORF">OZSIB_0128</name>
</gene>
<dbReference type="InterPro" id="IPR000073">
    <property type="entry name" value="AB_hydrolase_1"/>
</dbReference>
<comment type="caution">
    <text evidence="2">Lacks conserved residue(s) required for the propagation of feature annotation.</text>
</comment>
<feature type="active site" evidence="3">
    <location>
        <position position="420"/>
    </location>
</feature>
<dbReference type="Pfam" id="PF00561">
    <property type="entry name" value="Abhydrolase_1"/>
    <property type="match status" value="1"/>
</dbReference>
<feature type="active site" evidence="2 3">
    <location>
        <position position="391"/>
    </location>
</feature>
<keyword evidence="2" id="KW-0028">Amino-acid biosynthesis</keyword>
<accession>A0A367ZN18</accession>
<dbReference type="PANTHER" id="PTHR32268">
    <property type="entry name" value="HOMOSERINE O-ACETYLTRANSFERASE"/>
    <property type="match status" value="1"/>
</dbReference>
<keyword evidence="4" id="KW-1133">Transmembrane helix</keyword>
<dbReference type="Gene3D" id="1.10.1740.110">
    <property type="match status" value="1"/>
</dbReference>
<comment type="subunit">
    <text evidence="2">Homodimer.</text>
</comment>
<keyword evidence="4" id="KW-0472">Membrane</keyword>
<evidence type="ECO:0000313" key="7">
    <source>
        <dbReference type="Proteomes" id="UP000252355"/>
    </source>
</evidence>